<dbReference type="InterPro" id="IPR023361">
    <property type="entry name" value="DUF1285_beta_roll_sf"/>
</dbReference>
<dbReference type="Proteomes" id="UP000565723">
    <property type="component" value="Unassembled WGS sequence"/>
</dbReference>
<dbReference type="InterPro" id="IPR010707">
    <property type="entry name" value="DUF1285"/>
</dbReference>
<feature type="domain" description="DUF1285" evidence="1">
    <location>
        <begin position="31"/>
        <end position="97"/>
    </location>
</feature>
<comment type="caution">
    <text evidence="3">The sequence shown here is derived from an EMBL/GenBank/DDBJ whole genome shotgun (WGS) entry which is preliminary data.</text>
</comment>
<gene>
    <name evidence="3" type="ORF">HW564_06345</name>
</gene>
<dbReference type="Gene3D" id="3.10.540.10">
    <property type="entry name" value="duf1285 like domain"/>
    <property type="match status" value="1"/>
</dbReference>
<sequence>MAKTMSGQKPVKPSADGLLASARAIKSKGPAPVHLWNPPFNGDIDMRIARDGTWFYQGTPINRPAMVRLFSSILKREEDRFYLVTPVEKVGIRVDDAPFVAVDVEVAGQGRKQVLTFTTHVGDSAVAGEGNPIRMAQDPATGEPAPYVHVRAGLEALIDRKSFYRLMDLGEIEDGWFGLWSSGSFFPLMTVEELERG</sequence>
<dbReference type="Gene3D" id="2.20.70.10">
    <property type="match status" value="1"/>
</dbReference>
<dbReference type="InterPro" id="IPR048341">
    <property type="entry name" value="DUF1285_N"/>
</dbReference>
<proteinExistence type="predicted"/>
<dbReference type="AlphaFoldDB" id="A0A850LEP3"/>
<organism evidence="3 4">
    <name type="scientific">Ruegeria pomeroyi</name>
    <dbReference type="NCBI Taxonomy" id="89184"/>
    <lineage>
        <taxon>Bacteria</taxon>
        <taxon>Pseudomonadati</taxon>
        <taxon>Pseudomonadota</taxon>
        <taxon>Alphaproteobacteria</taxon>
        <taxon>Rhodobacterales</taxon>
        <taxon>Roseobacteraceae</taxon>
        <taxon>Ruegeria</taxon>
    </lineage>
</organism>
<name>A0A850LEP3_9RHOB</name>
<dbReference type="Pfam" id="PF06938">
    <property type="entry name" value="DUF1285_N"/>
    <property type="match status" value="1"/>
</dbReference>
<reference evidence="3 4" key="1">
    <citation type="journal article" date="2020" name="Proc. Natl. Acad. Sci. U.S.A.">
        <title>Ecological drivers of bacterial community assembly in synthetic phycospheres.</title>
        <authorList>
            <person name="Fu H."/>
            <person name="Uchimiya M."/>
            <person name="Gore J."/>
            <person name="Moran M.A."/>
        </authorList>
    </citation>
    <scope>NUCLEOTIDE SEQUENCE [LARGE SCALE GENOMIC DNA]</scope>
    <source>
        <strain evidence="3">HF-Din03</strain>
    </source>
</reference>
<dbReference type="EMBL" id="JABXIY010000015">
    <property type="protein sequence ID" value="NVK96531.1"/>
    <property type="molecule type" value="Genomic_DNA"/>
</dbReference>
<dbReference type="PIRSF" id="PIRSF029557">
    <property type="entry name" value="UCP029557"/>
    <property type="match status" value="1"/>
</dbReference>
<evidence type="ECO:0000313" key="4">
    <source>
        <dbReference type="Proteomes" id="UP000565723"/>
    </source>
</evidence>
<protein>
    <submittedName>
        <fullName evidence="3">DUF1285 domain-containing protein</fullName>
    </submittedName>
</protein>
<evidence type="ECO:0000259" key="2">
    <source>
        <dbReference type="Pfam" id="PF21028"/>
    </source>
</evidence>
<feature type="domain" description="DUF1285" evidence="2">
    <location>
        <begin position="98"/>
        <end position="188"/>
    </location>
</feature>
<evidence type="ECO:0000313" key="3">
    <source>
        <dbReference type="EMBL" id="NVK96531.1"/>
    </source>
</evidence>
<dbReference type="Gene3D" id="2.30.270.10">
    <property type="entry name" value="duf1285 protein"/>
    <property type="match status" value="1"/>
</dbReference>
<dbReference type="Pfam" id="PF21028">
    <property type="entry name" value="DUF1285_C"/>
    <property type="match status" value="1"/>
</dbReference>
<evidence type="ECO:0000259" key="1">
    <source>
        <dbReference type="Pfam" id="PF06938"/>
    </source>
</evidence>
<accession>A0A850LEP3</accession>
<dbReference type="InterPro" id="IPR048342">
    <property type="entry name" value="DUF1285_C"/>
</dbReference>